<reference evidence="1 2" key="1">
    <citation type="submission" date="2019-07" db="EMBL/GenBank/DDBJ databases">
        <title>Sphingomonas alkalisoli sp. nov., isolated from rhizosphere soil of Suaedae salsa.</title>
        <authorList>
            <person name="Zhang H."/>
            <person name="Xu L."/>
            <person name="Zhang J.-X."/>
            <person name="Sun J.-Q."/>
        </authorList>
    </citation>
    <scope>NUCLEOTIDE SEQUENCE [LARGE SCALE GENOMIC DNA]</scope>
    <source>
        <strain evidence="1 2">XS-10</strain>
    </source>
</reference>
<proteinExistence type="predicted"/>
<dbReference type="KEGG" id="ssua:FPZ54_17815"/>
<sequence length="79" mass="8512">MASMMDGETVMLDVESGHYFGLSGIGPHIWTMLEQDRSVGEIIADVKAEFAIGAGDMVDQDVTHFVQELVDKGLVTIVG</sequence>
<dbReference type="InterPro" id="IPR008792">
    <property type="entry name" value="PQQD"/>
</dbReference>
<keyword evidence="2" id="KW-1185">Reference proteome</keyword>
<evidence type="ECO:0000313" key="2">
    <source>
        <dbReference type="Proteomes" id="UP000318055"/>
    </source>
</evidence>
<dbReference type="OrthoDB" id="1495225at2"/>
<evidence type="ECO:0000313" key="1">
    <source>
        <dbReference type="EMBL" id="QDX27678.1"/>
    </source>
</evidence>
<dbReference type="Gene3D" id="1.10.10.1150">
    <property type="entry name" value="Coenzyme PQQ synthesis protein D (PqqD)"/>
    <property type="match status" value="1"/>
</dbReference>
<gene>
    <name evidence="1" type="ORF">FPZ54_17815</name>
</gene>
<dbReference type="Proteomes" id="UP000318055">
    <property type="component" value="Chromosome"/>
</dbReference>
<accession>A0A518RJP9</accession>
<organism evidence="1 2">
    <name type="scientific">Sphingomonas suaedae</name>
    <dbReference type="NCBI Taxonomy" id="2599297"/>
    <lineage>
        <taxon>Bacteria</taxon>
        <taxon>Pseudomonadati</taxon>
        <taxon>Pseudomonadota</taxon>
        <taxon>Alphaproteobacteria</taxon>
        <taxon>Sphingomonadales</taxon>
        <taxon>Sphingomonadaceae</taxon>
        <taxon>Sphingomonas</taxon>
    </lineage>
</organism>
<protein>
    <submittedName>
        <fullName evidence="1">PqqD family protein</fullName>
    </submittedName>
</protein>
<dbReference type="AlphaFoldDB" id="A0A518RJP9"/>
<dbReference type="InterPro" id="IPR041881">
    <property type="entry name" value="PqqD_sf"/>
</dbReference>
<dbReference type="Pfam" id="PF05402">
    <property type="entry name" value="PqqD"/>
    <property type="match status" value="1"/>
</dbReference>
<name>A0A518RJP9_9SPHN</name>
<dbReference type="EMBL" id="CP042239">
    <property type="protein sequence ID" value="QDX27678.1"/>
    <property type="molecule type" value="Genomic_DNA"/>
</dbReference>